<dbReference type="GO" id="GO:0070403">
    <property type="term" value="F:NAD+ binding"/>
    <property type="evidence" value="ECO:0007669"/>
    <property type="project" value="InterPro"/>
</dbReference>
<dbReference type="InterPro" id="IPR003000">
    <property type="entry name" value="Sirtuin"/>
</dbReference>
<sequence length="369" mass="41285">MKMPFINHLHCFCNIVRQESMYKNFFITSFLSRATHLRTFLTVSKSNSITQVKRSLAKKKLLNSRLQLWSHKACSNLAFVPKHGPCPDELLEKLQDFINEATRIFVLTGAGISTESGIPDYRSEGVGLYATSEKRPVQFKDFVNKAAVRQSYWARNYVGWPKFSSFKPNITHVTLADWEKQGKVCHIVTQNVDALHQKAGSVKVTELHGSAHMVHCMHCSYRIRRAELQPLLTSLNPHLVHLSSQQIRPDGDVELSMDAVAKFVVPPCPDCGGILKPYVVFFGDNVPRSRVEAVKEELRRCDALLALGTSLQVYSAYRFILLAAELGVPMAAVNIGATRGDALLRVRVPARCGHVLPLLHLARDARTAA</sequence>
<evidence type="ECO:0000313" key="6">
    <source>
        <dbReference type="RefSeq" id="XP_018022143.1"/>
    </source>
</evidence>
<gene>
    <name evidence="6" type="primary">LOC108678280</name>
</gene>
<evidence type="ECO:0000256" key="2">
    <source>
        <dbReference type="ARBA" id="ARBA00023027"/>
    </source>
</evidence>
<dbReference type="InterPro" id="IPR026590">
    <property type="entry name" value="Ssirtuin_cat_dom"/>
</dbReference>
<dbReference type="Pfam" id="PF02146">
    <property type="entry name" value="SIR2"/>
    <property type="match status" value="1"/>
</dbReference>
<keyword evidence="3" id="KW-0479">Metal-binding</keyword>
<evidence type="ECO:0000256" key="1">
    <source>
        <dbReference type="ARBA" id="ARBA00022679"/>
    </source>
</evidence>
<feature type="active site" description="Proton acceptor" evidence="3">
    <location>
        <position position="208"/>
    </location>
</feature>
<dbReference type="SUPFAM" id="SSF52467">
    <property type="entry name" value="DHS-like NAD/FAD-binding domain"/>
    <property type="match status" value="1"/>
</dbReference>
<dbReference type="KEGG" id="hazt:108678280"/>
<dbReference type="GO" id="GO:0017136">
    <property type="term" value="F:histone deacetylase activity, NAD-dependent"/>
    <property type="evidence" value="ECO:0007669"/>
    <property type="project" value="TreeGrafter"/>
</dbReference>
<dbReference type="GO" id="GO:0005759">
    <property type="term" value="C:mitochondrial matrix"/>
    <property type="evidence" value="ECO:0007669"/>
    <property type="project" value="TreeGrafter"/>
</dbReference>
<proteinExistence type="predicted"/>
<dbReference type="RefSeq" id="XP_018022143.1">
    <property type="nucleotide sequence ID" value="XM_018166654.2"/>
</dbReference>
<dbReference type="GO" id="GO:0046872">
    <property type="term" value="F:metal ion binding"/>
    <property type="evidence" value="ECO:0007669"/>
    <property type="project" value="UniProtKB-KW"/>
</dbReference>
<evidence type="ECO:0000259" key="4">
    <source>
        <dbReference type="PROSITE" id="PS50305"/>
    </source>
</evidence>
<dbReference type="PANTHER" id="PTHR11085">
    <property type="entry name" value="NAD-DEPENDENT PROTEIN DEACYLASE SIRTUIN-5, MITOCHONDRIAL-RELATED"/>
    <property type="match status" value="1"/>
</dbReference>
<feature type="binding site" evidence="3">
    <location>
        <position position="271"/>
    </location>
    <ligand>
        <name>Zn(2+)</name>
        <dbReference type="ChEBI" id="CHEBI:29105"/>
    </ligand>
</feature>
<dbReference type="PROSITE" id="PS50305">
    <property type="entry name" value="SIRTUIN"/>
    <property type="match status" value="1"/>
</dbReference>
<dbReference type="Gene3D" id="3.30.1600.10">
    <property type="entry name" value="SIR2/SIRT2 'Small Domain"/>
    <property type="match status" value="1"/>
</dbReference>
<dbReference type="InterPro" id="IPR026591">
    <property type="entry name" value="Sirtuin_cat_small_dom_sf"/>
</dbReference>
<accession>A0A8B7P7W2</accession>
<feature type="binding site" evidence="3">
    <location>
        <position position="219"/>
    </location>
    <ligand>
        <name>Zn(2+)</name>
        <dbReference type="ChEBI" id="CHEBI:29105"/>
    </ligand>
</feature>
<reference evidence="6" key="1">
    <citation type="submission" date="2025-08" db="UniProtKB">
        <authorList>
            <consortium name="RefSeq"/>
        </authorList>
    </citation>
    <scope>IDENTIFICATION</scope>
    <source>
        <tissue evidence="6">Whole organism</tissue>
    </source>
</reference>
<keyword evidence="3" id="KW-0862">Zinc</keyword>
<dbReference type="PANTHER" id="PTHR11085:SF10">
    <property type="entry name" value="NAD-DEPENDENT PROTEIN DEACYLASE SIRTUIN-5, MITOCHONDRIAL-RELATED"/>
    <property type="match status" value="1"/>
</dbReference>
<dbReference type="OMA" id="RRHYWAR"/>
<keyword evidence="5" id="KW-1185">Reference proteome</keyword>
<keyword evidence="2" id="KW-0520">NAD</keyword>
<evidence type="ECO:0000256" key="3">
    <source>
        <dbReference type="PROSITE-ProRule" id="PRU00236"/>
    </source>
</evidence>
<dbReference type="OrthoDB" id="424302at2759"/>
<dbReference type="InterPro" id="IPR050134">
    <property type="entry name" value="NAD-dep_sirtuin_deacylases"/>
</dbReference>
<name>A0A8B7P7W2_HYAAZ</name>
<dbReference type="InterPro" id="IPR029035">
    <property type="entry name" value="DHS-like_NAD/FAD-binding_dom"/>
</dbReference>
<dbReference type="NCBIfam" id="NF003738">
    <property type="entry name" value="PRK05333.1"/>
    <property type="match status" value="1"/>
</dbReference>
<keyword evidence="1" id="KW-0808">Transferase</keyword>
<feature type="binding site" evidence="3">
    <location>
        <position position="216"/>
    </location>
    <ligand>
        <name>Zn(2+)</name>
        <dbReference type="ChEBI" id="CHEBI:29105"/>
    </ligand>
</feature>
<dbReference type="AlphaFoldDB" id="A0A8B7P7W2"/>
<feature type="binding site" evidence="3">
    <location>
        <position position="268"/>
    </location>
    <ligand>
        <name>Zn(2+)</name>
        <dbReference type="ChEBI" id="CHEBI:29105"/>
    </ligand>
</feature>
<dbReference type="Gene3D" id="3.40.50.1220">
    <property type="entry name" value="TPP-binding domain"/>
    <property type="match status" value="1"/>
</dbReference>
<protein>
    <submittedName>
        <fullName evidence="6">NAD-dependent protein deacylase Sirt4</fullName>
    </submittedName>
</protein>
<feature type="domain" description="Deacetylase sirtuin-type" evidence="4">
    <location>
        <begin position="84"/>
        <end position="369"/>
    </location>
</feature>
<evidence type="ECO:0000313" key="5">
    <source>
        <dbReference type="Proteomes" id="UP000694843"/>
    </source>
</evidence>
<organism evidence="5 6">
    <name type="scientific">Hyalella azteca</name>
    <name type="common">Amphipod</name>
    <dbReference type="NCBI Taxonomy" id="294128"/>
    <lineage>
        <taxon>Eukaryota</taxon>
        <taxon>Metazoa</taxon>
        <taxon>Ecdysozoa</taxon>
        <taxon>Arthropoda</taxon>
        <taxon>Crustacea</taxon>
        <taxon>Multicrustacea</taxon>
        <taxon>Malacostraca</taxon>
        <taxon>Eumalacostraca</taxon>
        <taxon>Peracarida</taxon>
        <taxon>Amphipoda</taxon>
        <taxon>Senticaudata</taxon>
        <taxon>Talitrida</taxon>
        <taxon>Talitroidea</taxon>
        <taxon>Hyalellidae</taxon>
        <taxon>Hyalella</taxon>
    </lineage>
</organism>
<dbReference type="Proteomes" id="UP000694843">
    <property type="component" value="Unplaced"/>
</dbReference>
<dbReference type="GeneID" id="108678280"/>